<dbReference type="Gene3D" id="3.40.50.720">
    <property type="entry name" value="NAD(P)-binding Rossmann-like Domain"/>
    <property type="match status" value="2"/>
</dbReference>
<evidence type="ECO:0000256" key="1">
    <source>
        <dbReference type="ARBA" id="ARBA00005854"/>
    </source>
</evidence>
<dbReference type="InterPro" id="IPR036291">
    <property type="entry name" value="NAD(P)-bd_dom_sf"/>
</dbReference>
<keyword evidence="8" id="KW-1185">Reference proteome</keyword>
<feature type="domain" description="D-isomer specific 2-hydroxyacid dehydrogenase NAD-binding" evidence="6">
    <location>
        <begin position="181"/>
        <end position="354"/>
    </location>
</feature>
<dbReference type="FunFam" id="3.40.50.720:FF:000203">
    <property type="entry name" value="D-3-phosphoglycerate dehydrogenase (SerA)"/>
    <property type="match status" value="1"/>
</dbReference>
<dbReference type="InterPro" id="IPR006140">
    <property type="entry name" value="D-isomer_DH_NAD-bd"/>
</dbReference>
<dbReference type="EMBL" id="FQNC01000089">
    <property type="protein sequence ID" value="SGZ28514.1"/>
    <property type="molecule type" value="Genomic_DNA"/>
</dbReference>
<evidence type="ECO:0000259" key="5">
    <source>
        <dbReference type="Pfam" id="PF00389"/>
    </source>
</evidence>
<dbReference type="SUPFAM" id="SSF52283">
    <property type="entry name" value="Formate/glycerate dehydrogenase catalytic domain-like"/>
    <property type="match status" value="1"/>
</dbReference>
<dbReference type="GO" id="GO:0016618">
    <property type="term" value="F:hydroxypyruvate reductase [NAD(P)H] activity"/>
    <property type="evidence" value="ECO:0007669"/>
    <property type="project" value="TreeGrafter"/>
</dbReference>
<dbReference type="STRING" id="796604.A0A2X0N9H3"/>
<dbReference type="InterPro" id="IPR006139">
    <property type="entry name" value="D-isomer_2_OHA_DH_cat_dom"/>
</dbReference>
<dbReference type="Pfam" id="PF02826">
    <property type="entry name" value="2-Hacid_dh_C"/>
    <property type="match status" value="1"/>
</dbReference>
<comment type="similarity">
    <text evidence="1 4">Belongs to the D-isomer specific 2-hydroxyacid dehydrogenase family.</text>
</comment>
<dbReference type="CDD" id="cd12168">
    <property type="entry name" value="Mand_dh_like"/>
    <property type="match status" value="1"/>
</dbReference>
<proteinExistence type="inferred from homology"/>
<dbReference type="PANTHER" id="PTHR10996">
    <property type="entry name" value="2-HYDROXYACID DEHYDROGENASE-RELATED"/>
    <property type="match status" value="1"/>
</dbReference>
<evidence type="ECO:0000313" key="8">
    <source>
        <dbReference type="Proteomes" id="UP000249464"/>
    </source>
</evidence>
<gene>
    <name evidence="7" type="primary">BQ5605_C027g10360</name>
    <name evidence="7" type="ORF">BQ5605_C027G10360</name>
</gene>
<dbReference type="InterPro" id="IPR029753">
    <property type="entry name" value="D-isomer_DH_CS"/>
</dbReference>
<dbReference type="GO" id="GO:0030267">
    <property type="term" value="F:glyoxylate reductase (NADPH) activity"/>
    <property type="evidence" value="ECO:0007669"/>
    <property type="project" value="TreeGrafter"/>
</dbReference>
<dbReference type="PROSITE" id="PS00671">
    <property type="entry name" value="D_2_HYDROXYACID_DH_3"/>
    <property type="match status" value="1"/>
</dbReference>
<dbReference type="GO" id="GO:0051287">
    <property type="term" value="F:NAD binding"/>
    <property type="evidence" value="ECO:0007669"/>
    <property type="project" value="InterPro"/>
</dbReference>
<name>A0A2X0N9H3_9BASI</name>
<evidence type="ECO:0000259" key="6">
    <source>
        <dbReference type="Pfam" id="PF02826"/>
    </source>
</evidence>
<feature type="domain" description="D-isomer specific 2-hydroxyacid dehydrogenase catalytic" evidence="5">
    <location>
        <begin position="103"/>
        <end position="381"/>
    </location>
</feature>
<sequence length="392" mass="42834">MSFSLASTSRHLLSKTGSCSSATTCYSSFAHAMIVPGPRSLHSGVVTPASASSSNGQGLKQKILMMDEIILAKKDYADLASRYEMIPLSSKTREEFIQDCASEKKYASVEGMYRHFKGASTKVTGRFDHELVQALPKKLKFVTHNGAGYDQIDIPSCTSRHIQVSNVPVVVDDATADTALFLLLGSLRQFGLAQTSLRSGTFNTDLKLSHDPRGKVLGIIGMGGIGRAFAKRCKSLGMELKYHNRNRLEEELEAGAIYVANMEELLKTSDVVSINVPLNPKTHHLIGAKEFKMMKSSSILINTSRGPVVDETALVEALEKGEIAGCGLDVYEFEPKIHEGLLKSEKAFLLPHVGTLTYETQEEMEAVCLRNLKQGLETGKLGFTVPEQKGQF</sequence>
<dbReference type="AlphaFoldDB" id="A0A2X0N9H3"/>
<keyword evidence="3" id="KW-0520">NAD</keyword>
<dbReference type="PANTHER" id="PTHR10996:SF289">
    <property type="entry name" value="2-HYDROXYACID DEHYDROGENASE"/>
    <property type="match status" value="1"/>
</dbReference>
<evidence type="ECO:0000313" key="7">
    <source>
        <dbReference type="EMBL" id="SGZ28514.1"/>
    </source>
</evidence>
<protein>
    <submittedName>
        <fullName evidence="7">BQ5605_C027g10360 protein</fullName>
    </submittedName>
</protein>
<accession>A0A2X0N9H3</accession>
<dbReference type="InterPro" id="IPR050223">
    <property type="entry name" value="D-isomer_2-hydroxyacid_DH"/>
</dbReference>
<organism evidence="7 8">
    <name type="scientific">Microbotryum silenes-dioicae</name>
    <dbReference type="NCBI Taxonomy" id="796604"/>
    <lineage>
        <taxon>Eukaryota</taxon>
        <taxon>Fungi</taxon>
        <taxon>Dikarya</taxon>
        <taxon>Basidiomycota</taxon>
        <taxon>Pucciniomycotina</taxon>
        <taxon>Microbotryomycetes</taxon>
        <taxon>Microbotryales</taxon>
        <taxon>Microbotryaceae</taxon>
        <taxon>Microbotryum</taxon>
    </lineage>
</organism>
<dbReference type="GO" id="GO:0005829">
    <property type="term" value="C:cytosol"/>
    <property type="evidence" value="ECO:0007669"/>
    <property type="project" value="TreeGrafter"/>
</dbReference>
<evidence type="ECO:0000256" key="4">
    <source>
        <dbReference type="RuleBase" id="RU003719"/>
    </source>
</evidence>
<dbReference type="Proteomes" id="UP000249464">
    <property type="component" value="Unassembled WGS sequence"/>
</dbReference>
<dbReference type="InterPro" id="IPR029752">
    <property type="entry name" value="D-isomer_DH_CS1"/>
</dbReference>
<evidence type="ECO:0000256" key="2">
    <source>
        <dbReference type="ARBA" id="ARBA00023002"/>
    </source>
</evidence>
<keyword evidence="2 4" id="KW-0560">Oxidoreductase</keyword>
<dbReference type="Pfam" id="PF00389">
    <property type="entry name" value="2-Hacid_dh"/>
    <property type="match status" value="1"/>
</dbReference>
<dbReference type="PROSITE" id="PS00670">
    <property type="entry name" value="D_2_HYDROXYACID_DH_2"/>
    <property type="match status" value="1"/>
</dbReference>
<dbReference type="PROSITE" id="PS00065">
    <property type="entry name" value="D_2_HYDROXYACID_DH_1"/>
    <property type="match status" value="1"/>
</dbReference>
<reference evidence="7 8" key="1">
    <citation type="submission" date="2016-11" db="EMBL/GenBank/DDBJ databases">
        <authorList>
            <person name="Jaros S."/>
            <person name="Januszkiewicz K."/>
            <person name="Wedrychowicz H."/>
        </authorList>
    </citation>
    <scope>NUCLEOTIDE SEQUENCE [LARGE SCALE GENOMIC DNA]</scope>
</reference>
<dbReference type="SUPFAM" id="SSF51735">
    <property type="entry name" value="NAD(P)-binding Rossmann-fold domains"/>
    <property type="match status" value="1"/>
</dbReference>
<evidence type="ECO:0000256" key="3">
    <source>
        <dbReference type="ARBA" id="ARBA00023027"/>
    </source>
</evidence>